<dbReference type="PANTHER" id="PTHR10668">
    <property type="entry name" value="PHYTOENE DEHYDROGENASE"/>
    <property type="match status" value="1"/>
</dbReference>
<gene>
    <name evidence="1" type="ORF">ACFOLH_00745</name>
</gene>
<organism evidence="1 2">
    <name type="scientific">Aquipuribacter hungaricus</name>
    <dbReference type="NCBI Taxonomy" id="545624"/>
    <lineage>
        <taxon>Bacteria</taxon>
        <taxon>Bacillati</taxon>
        <taxon>Actinomycetota</taxon>
        <taxon>Actinomycetes</taxon>
        <taxon>Micrococcales</taxon>
        <taxon>Intrasporangiaceae</taxon>
        <taxon>Aquipuribacter</taxon>
    </lineage>
</organism>
<reference evidence="2" key="1">
    <citation type="journal article" date="2019" name="Int. J. Syst. Evol. Microbiol.">
        <title>The Global Catalogue of Microorganisms (GCM) 10K type strain sequencing project: providing services to taxonomists for standard genome sequencing and annotation.</title>
        <authorList>
            <consortium name="The Broad Institute Genomics Platform"/>
            <consortium name="The Broad Institute Genome Sequencing Center for Infectious Disease"/>
            <person name="Wu L."/>
            <person name="Ma J."/>
        </authorList>
    </citation>
    <scope>NUCLEOTIDE SEQUENCE [LARGE SCALE GENOMIC DNA]</scope>
    <source>
        <strain evidence="2">NCAIM B.02333</strain>
    </source>
</reference>
<dbReference type="Proteomes" id="UP001595685">
    <property type="component" value="Unassembled WGS sequence"/>
</dbReference>
<comment type="caution">
    <text evidence="1">The sequence shown here is derived from an EMBL/GenBank/DDBJ whole genome shotgun (WGS) entry which is preliminary data.</text>
</comment>
<dbReference type="InterPro" id="IPR036188">
    <property type="entry name" value="FAD/NAD-bd_sf"/>
</dbReference>
<dbReference type="RefSeq" id="WP_340292144.1">
    <property type="nucleotide sequence ID" value="NZ_JBBEOI010000061.1"/>
</dbReference>
<sequence length="488" mass="50483">MERDAVVVGSGPNGLAAAWTLAAAGLDVELLEGADTFGGGTRSAELTLPGVVHDVCSAAHPLAASAPFFAPGGGPDGQGFDLAAHGVRLLQPEVPLAHAMDGGRFALLQRSVADTADDLEDLAAGDGARYRRLMGPLVDGVDAVGGMLTSSLRAVPTSPADLLTLARFGTRVLRRVPALARQFRGPAAGALLAGSAAHAVQPLDRLGPAGAGLLLNTLAHAVGWPVVEGGSQRIADAVVADLRARGATLRTGRWVGDLRELPSARVVLLDLSPRQLDQLAGDRLPASYRRALARYRYGSGATTVHFVTSEPVPWADPRARRAGTVHLGGPGAEVDAAEREVAAGRHADEPFTLLVQPSVVDPSRAPAGLHPVWSYCHVPSGSDRDMTATITRRIERYAPGFAGTVVASSVRTAARLSIDNPIHVGGDVAVGEATVRQTLARPVPRWDPYSTPLPGVFLCSSATPPGPGVHGMSGVHGARSALRSLGLR</sequence>
<keyword evidence="2" id="KW-1185">Reference proteome</keyword>
<dbReference type="Pfam" id="PF13450">
    <property type="entry name" value="NAD_binding_8"/>
    <property type="match status" value="1"/>
</dbReference>
<protein>
    <submittedName>
        <fullName evidence="1">Phytoene desaturase family protein</fullName>
    </submittedName>
</protein>
<evidence type="ECO:0000313" key="1">
    <source>
        <dbReference type="EMBL" id="MFC3686864.1"/>
    </source>
</evidence>
<dbReference type="EMBL" id="JBHRWW010000001">
    <property type="protein sequence ID" value="MFC3686864.1"/>
    <property type="molecule type" value="Genomic_DNA"/>
</dbReference>
<evidence type="ECO:0000313" key="2">
    <source>
        <dbReference type="Proteomes" id="UP001595685"/>
    </source>
</evidence>
<name>A0ABV7WAR6_9MICO</name>
<accession>A0ABV7WAR6</accession>
<dbReference type="SUPFAM" id="SSF51905">
    <property type="entry name" value="FAD/NAD(P)-binding domain"/>
    <property type="match status" value="1"/>
</dbReference>
<dbReference type="Gene3D" id="3.50.50.60">
    <property type="entry name" value="FAD/NAD(P)-binding domain"/>
    <property type="match status" value="1"/>
</dbReference>
<proteinExistence type="predicted"/>
<dbReference type="PANTHER" id="PTHR10668:SF105">
    <property type="entry name" value="DEHYDROGENASE-RELATED"/>
    <property type="match status" value="1"/>
</dbReference>